<name>A0A239NX18_9ACTN</name>
<dbReference type="SUPFAM" id="SSF56176">
    <property type="entry name" value="FAD-binding/transporter-associated domain-like"/>
    <property type="match status" value="1"/>
</dbReference>
<reference evidence="7 8" key="1">
    <citation type="submission" date="2017-06" db="EMBL/GenBank/DDBJ databases">
        <authorList>
            <person name="Kim H.J."/>
            <person name="Triplett B.A."/>
        </authorList>
    </citation>
    <scope>NUCLEOTIDE SEQUENCE [LARGE SCALE GENOMIC DNA]</scope>
    <source>
        <strain evidence="7 8">CGMCC 4.1858</strain>
    </source>
</reference>
<proteinExistence type="inferred from homology"/>
<dbReference type="Gene3D" id="3.40.462.20">
    <property type="match status" value="1"/>
</dbReference>
<dbReference type="GO" id="GO:0016705">
    <property type="term" value="F:oxidoreductase activity, acting on paired donors, with incorporation or reduction of molecular oxygen"/>
    <property type="evidence" value="ECO:0007669"/>
    <property type="project" value="InterPro"/>
</dbReference>
<comment type="similarity">
    <text evidence="2">Belongs to the oxygen-dependent FAD-linked oxidoreductase family.</text>
</comment>
<dbReference type="SUPFAM" id="SSF51679">
    <property type="entry name" value="Bacterial luciferase-like"/>
    <property type="match status" value="1"/>
</dbReference>
<evidence type="ECO:0000313" key="8">
    <source>
        <dbReference type="Proteomes" id="UP000198280"/>
    </source>
</evidence>
<dbReference type="InterPro" id="IPR012951">
    <property type="entry name" value="BBE"/>
</dbReference>
<evidence type="ECO:0000256" key="3">
    <source>
        <dbReference type="ARBA" id="ARBA00022630"/>
    </source>
</evidence>
<organism evidence="7 8">
    <name type="scientific">Actinacidiphila glaucinigra</name>
    <dbReference type="NCBI Taxonomy" id="235986"/>
    <lineage>
        <taxon>Bacteria</taxon>
        <taxon>Bacillati</taxon>
        <taxon>Actinomycetota</taxon>
        <taxon>Actinomycetes</taxon>
        <taxon>Kitasatosporales</taxon>
        <taxon>Streptomycetaceae</taxon>
        <taxon>Actinacidiphila</taxon>
    </lineage>
</organism>
<dbReference type="Pfam" id="PF00296">
    <property type="entry name" value="Bac_luciferase"/>
    <property type="match status" value="1"/>
</dbReference>
<dbReference type="GO" id="GO:0071949">
    <property type="term" value="F:FAD binding"/>
    <property type="evidence" value="ECO:0007669"/>
    <property type="project" value="InterPro"/>
</dbReference>
<keyword evidence="7" id="KW-0503">Monooxygenase</keyword>
<dbReference type="Gene3D" id="3.30.465.10">
    <property type="match status" value="1"/>
</dbReference>
<evidence type="ECO:0000256" key="1">
    <source>
        <dbReference type="ARBA" id="ARBA00001974"/>
    </source>
</evidence>
<dbReference type="EMBL" id="FZOF01000055">
    <property type="protein sequence ID" value="SNT59441.1"/>
    <property type="molecule type" value="Genomic_DNA"/>
</dbReference>
<dbReference type="AlphaFoldDB" id="A0A239NX18"/>
<gene>
    <name evidence="7" type="ORF">SAMN05216252_15524</name>
</gene>
<dbReference type="InterPro" id="IPR006094">
    <property type="entry name" value="Oxid_FAD_bind_N"/>
</dbReference>
<dbReference type="InterPro" id="IPR016167">
    <property type="entry name" value="FAD-bd_PCMH_sub1"/>
</dbReference>
<evidence type="ECO:0000256" key="5">
    <source>
        <dbReference type="ARBA" id="ARBA00023002"/>
    </source>
</evidence>
<evidence type="ECO:0000259" key="6">
    <source>
        <dbReference type="PROSITE" id="PS51387"/>
    </source>
</evidence>
<keyword evidence="3" id="KW-0285">Flavoprotein</keyword>
<sequence>MPDYGHDLQFGSFVTPSNRDPEAVVDLALLAERVGLDLVSYQDHPYQNGFLDTWTLMSWVAARTTSIRLATNVANVPLRPPAVLARAAASLDLLSGGRVELGLGAGGFREAIVAMGGPDRTIGESVGALGEAIDVIRGLWDEADRSALRVQGEYYTVDGAKRGPAPAHEMGIWLGAYKPRMLRLTGAKADGWIPTLNYVNSPDLYESNKIIDEAAAENGRDPREIRRVLNIFGGVGRGTNPWQGPVDDWVERMLPLILEHGFDTIILGSDNPSDIVAFGEEIAPAVREAVAAERAAAGTPTGRVRTAAALAKRVPGIDYEAVPAPLASGAVEPGDRAYARVRSTYFTTGTPGLVLRPSNAAETAAALTYARAQGVPLAVRSGGHGISGTSTNDGGVVIHLGSLNGVEVIDRERRLVRVGAGARWGDVAQKLAPFELAISSGDFGDVGVGGLATAGGVGFLSRSYGLTIDHVRGAEVVLADGRIVRADADTNPDLFWALRGAGAGMGIVTSFDIEAADIGNVIHARFAHEVRNLDAFLQAWGELTENSPRELTPFLVVADQGGRRIARTTIIWADEDTGRATDALEAFLNLAPVLDQQAAVVPYAGFMTPQNNPHDGHGGPNFRSALVEHLDSRTTGIIDRMFREGETGYFQIRTVGGAVNDTPADATAYAHRTQNFSLAVVPRRGAADLRSWDEIDFDGLYPSFESHNQESVLTKAFPPATLERLRRVKAAYDPDNVFRGNFTIAPATDA</sequence>
<dbReference type="PROSITE" id="PS51387">
    <property type="entry name" value="FAD_PCMH"/>
    <property type="match status" value="1"/>
</dbReference>
<protein>
    <submittedName>
        <fullName evidence="7">Flavin-dependent oxidoreductase, luciferase family (Includes alkanesulfonate monooxygenase SsuD and methylene tetrahydromethanopterin reductase)</fullName>
    </submittedName>
</protein>
<dbReference type="InterPro" id="IPR050416">
    <property type="entry name" value="FAD-linked_Oxidoreductase"/>
</dbReference>
<dbReference type="OrthoDB" id="9775082at2"/>
<dbReference type="RefSeq" id="WP_089229351.1">
    <property type="nucleotide sequence ID" value="NZ_FZOF01000055.1"/>
</dbReference>
<dbReference type="Pfam" id="PF01565">
    <property type="entry name" value="FAD_binding_4"/>
    <property type="match status" value="1"/>
</dbReference>
<comment type="cofactor">
    <cofactor evidence="1">
        <name>FAD</name>
        <dbReference type="ChEBI" id="CHEBI:57692"/>
    </cofactor>
</comment>
<accession>A0A239NX18</accession>
<keyword evidence="4" id="KW-0274">FAD</keyword>
<keyword evidence="5" id="KW-0560">Oxidoreductase</keyword>
<keyword evidence="8" id="KW-1185">Reference proteome</keyword>
<dbReference type="GO" id="GO:0004497">
    <property type="term" value="F:monooxygenase activity"/>
    <property type="evidence" value="ECO:0007669"/>
    <property type="project" value="UniProtKB-KW"/>
</dbReference>
<dbReference type="InterPro" id="IPR011251">
    <property type="entry name" value="Luciferase-like_dom"/>
</dbReference>
<dbReference type="Pfam" id="PF08031">
    <property type="entry name" value="BBE"/>
    <property type="match status" value="1"/>
</dbReference>
<feature type="domain" description="FAD-binding PCMH-type" evidence="6">
    <location>
        <begin position="347"/>
        <end position="518"/>
    </location>
</feature>
<dbReference type="Gene3D" id="3.20.20.30">
    <property type="entry name" value="Luciferase-like domain"/>
    <property type="match status" value="1"/>
</dbReference>
<dbReference type="InterPro" id="IPR036318">
    <property type="entry name" value="FAD-bd_PCMH-like_sf"/>
</dbReference>
<evidence type="ECO:0000256" key="4">
    <source>
        <dbReference type="ARBA" id="ARBA00022827"/>
    </source>
</evidence>
<evidence type="ECO:0000313" key="7">
    <source>
        <dbReference type="EMBL" id="SNT59441.1"/>
    </source>
</evidence>
<dbReference type="InterPro" id="IPR016166">
    <property type="entry name" value="FAD-bd_PCMH"/>
</dbReference>
<dbReference type="Proteomes" id="UP000198280">
    <property type="component" value="Unassembled WGS sequence"/>
</dbReference>
<dbReference type="InterPro" id="IPR036661">
    <property type="entry name" value="Luciferase-like_sf"/>
</dbReference>
<dbReference type="CDD" id="cd01097">
    <property type="entry name" value="Tetrahydromethanopterin_reductase"/>
    <property type="match status" value="1"/>
</dbReference>
<evidence type="ECO:0000256" key="2">
    <source>
        <dbReference type="ARBA" id="ARBA00005466"/>
    </source>
</evidence>
<dbReference type="PANTHER" id="PTHR42973:SF39">
    <property type="entry name" value="FAD-BINDING PCMH-TYPE DOMAIN-CONTAINING PROTEIN"/>
    <property type="match status" value="1"/>
</dbReference>
<dbReference type="InterPro" id="IPR016169">
    <property type="entry name" value="FAD-bd_PCMH_sub2"/>
</dbReference>
<dbReference type="PANTHER" id="PTHR42973">
    <property type="entry name" value="BINDING OXIDOREDUCTASE, PUTATIVE (AFU_ORTHOLOGUE AFUA_1G17690)-RELATED"/>
    <property type="match status" value="1"/>
</dbReference>
<dbReference type="Gene3D" id="3.30.43.10">
    <property type="entry name" value="Uridine Diphospho-n-acetylenolpyruvylglucosamine Reductase, domain 2"/>
    <property type="match status" value="1"/>
</dbReference>